<comment type="subcellular location">
    <subcellularLocation>
        <location evidence="1">Cell envelope</location>
    </subcellularLocation>
</comment>
<keyword evidence="4" id="KW-0406">Ion transport</keyword>
<keyword evidence="3" id="KW-0813">Transport</keyword>
<comment type="caution">
    <text evidence="8">The sequence shown here is derived from an EMBL/GenBank/DDBJ whole genome shotgun (WGS) entry which is preliminary data.</text>
</comment>
<dbReference type="eggNOG" id="COG0614">
    <property type="taxonomic scope" value="Bacteria"/>
</dbReference>
<evidence type="ECO:0000256" key="2">
    <source>
        <dbReference type="ARBA" id="ARBA00008814"/>
    </source>
</evidence>
<evidence type="ECO:0000313" key="8">
    <source>
        <dbReference type="EMBL" id="ETW14530.1"/>
    </source>
</evidence>
<keyword evidence="9" id="KW-1185">Reference proteome</keyword>
<proteinExistence type="inferred from homology"/>
<dbReference type="EMBL" id="AQQW01000001">
    <property type="protein sequence ID" value="ETW14530.1"/>
    <property type="molecule type" value="Genomic_DNA"/>
</dbReference>
<feature type="chain" id="PRO_5004842373" evidence="6">
    <location>
        <begin position="21"/>
        <end position="293"/>
    </location>
</feature>
<dbReference type="InterPro" id="IPR051313">
    <property type="entry name" value="Bact_iron-sidero_bind"/>
</dbReference>
<accession>W4HR98</accession>
<feature type="domain" description="Fe/B12 periplasmic-binding" evidence="7">
    <location>
        <begin position="27"/>
        <end position="291"/>
    </location>
</feature>
<evidence type="ECO:0000259" key="7">
    <source>
        <dbReference type="PROSITE" id="PS50983"/>
    </source>
</evidence>
<dbReference type="PANTHER" id="PTHR30532:SF1">
    <property type="entry name" value="IRON(3+)-HYDROXAMATE-BINDING PROTEIN FHUD"/>
    <property type="match status" value="1"/>
</dbReference>
<keyword evidence="4" id="KW-0410">Iron transport</keyword>
<evidence type="ECO:0000256" key="1">
    <source>
        <dbReference type="ARBA" id="ARBA00004196"/>
    </source>
</evidence>
<dbReference type="PATRIC" id="fig|1317118.6.peg.298"/>
<sequence length="293" mass="30738">MLRLAAILSLSLCLAPPLAAQDDPPSRVAALSWGLAASLVALGVDPVAVADVEGYRTWVGTPALPEGTRDVGLRTEPNLEALAEAAPDLILVSDQQADMEPALRGIAEVWHIEGFDAGQDNADAARAALRDLGARLGRGAQARDVLAEVDARVAAAGARVRDHFDGAPPPVLPIRLLTPTTVRVHGANGMALAALEGMGLTHPDPGTPTEWGFVQRPVEDLAAFEEAAVVNFVPFPARDALFDTQLWSFMPFVRGGRFAEAGPVWTFGGPVSIATLAEAMADALLTLDPEVAR</sequence>
<dbReference type="SUPFAM" id="SSF53807">
    <property type="entry name" value="Helical backbone' metal receptor"/>
    <property type="match status" value="1"/>
</dbReference>
<evidence type="ECO:0000313" key="9">
    <source>
        <dbReference type="Proteomes" id="UP000019063"/>
    </source>
</evidence>
<evidence type="ECO:0000256" key="6">
    <source>
        <dbReference type="SAM" id="SignalP"/>
    </source>
</evidence>
<dbReference type="PRINTS" id="PR01715">
    <property type="entry name" value="FERRIBNDNGPP"/>
</dbReference>
<dbReference type="PANTHER" id="PTHR30532">
    <property type="entry name" value="IRON III DICITRATE-BINDING PERIPLASMIC PROTEIN"/>
    <property type="match status" value="1"/>
</dbReference>
<dbReference type="PROSITE" id="PS50983">
    <property type="entry name" value="FE_B12_PBP"/>
    <property type="match status" value="1"/>
</dbReference>
<name>W4HR98_9RHOB</name>
<comment type="similarity">
    <text evidence="2">Belongs to the bacterial solute-binding protein 8 family.</text>
</comment>
<keyword evidence="4" id="KW-0408">Iron</keyword>
<protein>
    <submittedName>
        <fullName evidence="8">Fe3+-citrate ABC transporter periplasmic protein</fullName>
    </submittedName>
</protein>
<gene>
    <name evidence="8" type="ORF">ATO8_01435</name>
</gene>
<evidence type="ECO:0000256" key="5">
    <source>
        <dbReference type="ARBA" id="ARBA00022729"/>
    </source>
</evidence>
<dbReference type="Pfam" id="PF01497">
    <property type="entry name" value="Peripla_BP_2"/>
    <property type="match status" value="1"/>
</dbReference>
<organism evidence="8 9">
    <name type="scientific">Roseivivax marinus</name>
    <dbReference type="NCBI Taxonomy" id="1379903"/>
    <lineage>
        <taxon>Bacteria</taxon>
        <taxon>Pseudomonadati</taxon>
        <taxon>Pseudomonadota</taxon>
        <taxon>Alphaproteobacteria</taxon>
        <taxon>Rhodobacterales</taxon>
        <taxon>Roseobacteraceae</taxon>
        <taxon>Roseivivax</taxon>
    </lineage>
</organism>
<dbReference type="Proteomes" id="UP000019063">
    <property type="component" value="Unassembled WGS sequence"/>
</dbReference>
<dbReference type="RefSeq" id="WP_043841433.1">
    <property type="nucleotide sequence ID" value="NZ_AQQW01000001.1"/>
</dbReference>
<dbReference type="Gene3D" id="3.40.50.1980">
    <property type="entry name" value="Nitrogenase molybdenum iron protein domain"/>
    <property type="match status" value="2"/>
</dbReference>
<dbReference type="GO" id="GO:1901678">
    <property type="term" value="P:iron coordination entity transport"/>
    <property type="evidence" value="ECO:0007669"/>
    <property type="project" value="UniProtKB-ARBA"/>
</dbReference>
<dbReference type="InterPro" id="IPR002491">
    <property type="entry name" value="ABC_transptr_periplasmic_BD"/>
</dbReference>
<dbReference type="AlphaFoldDB" id="W4HR98"/>
<dbReference type="STRING" id="1379903.ATO8_01435"/>
<evidence type="ECO:0000256" key="4">
    <source>
        <dbReference type="ARBA" id="ARBA00022496"/>
    </source>
</evidence>
<keyword evidence="5 6" id="KW-0732">Signal</keyword>
<feature type="signal peptide" evidence="6">
    <location>
        <begin position="1"/>
        <end position="20"/>
    </location>
</feature>
<reference evidence="8 9" key="1">
    <citation type="journal article" date="2014" name="Antonie Van Leeuwenhoek">
        <title>Roseivivax atlanticus sp. nov., isolated from surface seawater of the Atlantic Ocean.</title>
        <authorList>
            <person name="Li G."/>
            <person name="Lai Q."/>
            <person name="Liu X."/>
            <person name="Sun F."/>
            <person name="Shao Z."/>
        </authorList>
    </citation>
    <scope>NUCLEOTIDE SEQUENCE [LARGE SCALE GENOMIC DNA]</scope>
    <source>
        <strain evidence="8 9">22II-s10s</strain>
    </source>
</reference>
<evidence type="ECO:0000256" key="3">
    <source>
        <dbReference type="ARBA" id="ARBA00022448"/>
    </source>
</evidence>
<dbReference type="GO" id="GO:0030288">
    <property type="term" value="C:outer membrane-bounded periplasmic space"/>
    <property type="evidence" value="ECO:0007669"/>
    <property type="project" value="TreeGrafter"/>
</dbReference>